<evidence type="ECO:0000313" key="2">
    <source>
        <dbReference type="EMBL" id="MFC4335116.1"/>
    </source>
</evidence>
<organism evidence="2 3">
    <name type="scientific">Salininema proteolyticum</name>
    <dbReference type="NCBI Taxonomy" id="1607685"/>
    <lineage>
        <taxon>Bacteria</taxon>
        <taxon>Bacillati</taxon>
        <taxon>Actinomycetota</taxon>
        <taxon>Actinomycetes</taxon>
        <taxon>Glycomycetales</taxon>
        <taxon>Glycomycetaceae</taxon>
        <taxon>Salininema</taxon>
    </lineage>
</organism>
<sequence length="194" mass="20637">MSDELIGGLEGSQKAFAGALDALGADEWGAATPCEGWTVRHLVAHLVDGDRMFRGLLVGERAGITAFPDVVPLEELEVDPAAVYRAAAREVLAEFRRPGVLERPFRFGGGEMPLSVGAQMRLVDLVGHSWDLERATGRAVALPDGAVERTLVFLRRTEGSIHRGPKGFAEAEPVPDGASPMEEIAAILGRSAGQ</sequence>
<dbReference type="NCBIfam" id="TIGR03086">
    <property type="entry name" value="TIGR03086 family metal-binding protein"/>
    <property type="match status" value="1"/>
</dbReference>
<dbReference type="Proteomes" id="UP001595823">
    <property type="component" value="Unassembled WGS sequence"/>
</dbReference>
<dbReference type="InterPro" id="IPR034660">
    <property type="entry name" value="DinB/YfiT-like"/>
</dbReference>
<dbReference type="NCBIfam" id="TIGR03083">
    <property type="entry name" value="maleylpyruvate isomerase family mycothiol-dependent enzyme"/>
    <property type="match status" value="1"/>
</dbReference>
<dbReference type="InterPro" id="IPR024344">
    <property type="entry name" value="MDMPI_metal-binding"/>
</dbReference>
<dbReference type="EMBL" id="JBHSDK010000012">
    <property type="protein sequence ID" value="MFC4335116.1"/>
    <property type="molecule type" value="Genomic_DNA"/>
</dbReference>
<gene>
    <name evidence="2" type="ORF">ACFPET_07880</name>
</gene>
<keyword evidence="3" id="KW-1185">Reference proteome</keyword>
<dbReference type="RefSeq" id="WP_380619488.1">
    <property type="nucleotide sequence ID" value="NZ_JBHSDK010000012.1"/>
</dbReference>
<evidence type="ECO:0000313" key="3">
    <source>
        <dbReference type="Proteomes" id="UP001595823"/>
    </source>
</evidence>
<dbReference type="InterPro" id="IPR017517">
    <property type="entry name" value="Maleyloyr_isom"/>
</dbReference>
<dbReference type="SUPFAM" id="SSF109854">
    <property type="entry name" value="DinB/YfiT-like putative metalloenzymes"/>
    <property type="match status" value="1"/>
</dbReference>
<accession>A0ABV8TWE9</accession>
<reference evidence="3" key="1">
    <citation type="journal article" date="2019" name="Int. J. Syst. Evol. Microbiol.">
        <title>The Global Catalogue of Microorganisms (GCM) 10K type strain sequencing project: providing services to taxonomists for standard genome sequencing and annotation.</title>
        <authorList>
            <consortium name="The Broad Institute Genomics Platform"/>
            <consortium name="The Broad Institute Genome Sequencing Center for Infectious Disease"/>
            <person name="Wu L."/>
            <person name="Ma J."/>
        </authorList>
    </citation>
    <scope>NUCLEOTIDE SEQUENCE [LARGE SCALE GENOMIC DNA]</scope>
    <source>
        <strain evidence="3">IBRC-M 10908</strain>
    </source>
</reference>
<dbReference type="Pfam" id="PF11716">
    <property type="entry name" value="MDMPI_N"/>
    <property type="match status" value="1"/>
</dbReference>
<comment type="caution">
    <text evidence="2">The sequence shown here is derived from an EMBL/GenBank/DDBJ whole genome shotgun (WGS) entry which is preliminary data.</text>
</comment>
<dbReference type="InterPro" id="IPR017520">
    <property type="entry name" value="CHP03086"/>
</dbReference>
<name>A0ABV8TWE9_9ACTN</name>
<feature type="domain" description="Mycothiol-dependent maleylpyruvate isomerase metal-binding" evidence="1">
    <location>
        <begin position="14"/>
        <end position="133"/>
    </location>
</feature>
<evidence type="ECO:0000259" key="1">
    <source>
        <dbReference type="Pfam" id="PF11716"/>
    </source>
</evidence>
<dbReference type="Gene3D" id="1.20.120.450">
    <property type="entry name" value="dinb family like domain"/>
    <property type="match status" value="1"/>
</dbReference>
<proteinExistence type="predicted"/>
<protein>
    <submittedName>
        <fullName evidence="2">TIGR03086 family metal-binding protein</fullName>
    </submittedName>
</protein>